<protein>
    <submittedName>
        <fullName evidence="1">DUF4376 domain-containing protein</fullName>
    </submittedName>
</protein>
<accession>A0AAE9GG16</accession>
<proteinExistence type="predicted"/>
<dbReference type="Proteomes" id="UP000829829">
    <property type="component" value="Chromosome 1"/>
</dbReference>
<organism evidence="1 2">
    <name type="scientific">Leptospira noguchii</name>
    <dbReference type="NCBI Taxonomy" id="28182"/>
    <lineage>
        <taxon>Bacteria</taxon>
        <taxon>Pseudomonadati</taxon>
        <taxon>Spirochaetota</taxon>
        <taxon>Spirochaetia</taxon>
        <taxon>Leptospirales</taxon>
        <taxon>Leptospiraceae</taxon>
        <taxon>Leptospira</taxon>
    </lineage>
</organism>
<name>A0AAE9GG16_9LEPT</name>
<gene>
    <name evidence="1" type="ORF">MAL03_13080</name>
</gene>
<reference evidence="1" key="1">
    <citation type="submission" date="2022-02" db="EMBL/GenBank/DDBJ databases">
        <title>The genetically variable rfb locus in Leptospira is a mobile cassette and a molecular signature of serovar identity.</title>
        <authorList>
            <person name="Nieves C."/>
            <person name="Vincent A.T."/>
            <person name="Zarantonelli L."/>
            <person name="Picardeau M."/>
            <person name="Veyrier F.J."/>
            <person name="Buschiazzo A."/>
        </authorList>
    </citation>
    <scope>NUCLEOTIDE SEQUENCE</scope>
    <source>
        <strain evidence="1">IP1512017</strain>
    </source>
</reference>
<dbReference type="AlphaFoldDB" id="A0AAE9GG16"/>
<dbReference type="EMBL" id="CP091957">
    <property type="protein sequence ID" value="UOG55793.1"/>
    <property type="molecule type" value="Genomic_DNA"/>
</dbReference>
<sequence length="243" mass="28723">MNYILEKSNQKVIWINTDPNRLIGEKAWANFKTNQHEIVYSLHYNPNIGETFIAEIKNGIAQDFKPKTVYNKITGEERVLQSWEDKIDLETETEIEPLKDFAGNLEEYQTYTDSGWIVNLERQKESLLEKNSQTFYSKLGSYRSTVIYRNVVWDSGKTYLENIQKTLTIYNKQRISTIPEWRDTNNQFHSLNVEELSELSDLIELDLFNAGRILYSKKWEMEEKIQNLKPEEFLDLSLTWSLS</sequence>
<dbReference type="RefSeq" id="WP_243815273.1">
    <property type="nucleotide sequence ID" value="NZ_CP091957.1"/>
</dbReference>
<evidence type="ECO:0000313" key="1">
    <source>
        <dbReference type="EMBL" id="UOG55793.1"/>
    </source>
</evidence>
<evidence type="ECO:0000313" key="2">
    <source>
        <dbReference type="Proteomes" id="UP000829829"/>
    </source>
</evidence>